<proteinExistence type="predicted"/>
<evidence type="ECO:0000313" key="1">
    <source>
        <dbReference type="EMBL" id="OGH03803.1"/>
    </source>
</evidence>
<gene>
    <name evidence="1" type="ORF">A2557_13715</name>
</gene>
<dbReference type="EMBL" id="MFNF01000012">
    <property type="protein sequence ID" value="OGH03803.1"/>
    <property type="molecule type" value="Genomic_DNA"/>
</dbReference>
<evidence type="ECO:0000313" key="2">
    <source>
        <dbReference type="Proteomes" id="UP000177583"/>
    </source>
</evidence>
<accession>A0A1F6H075</accession>
<reference evidence="1 2" key="1">
    <citation type="journal article" date="2016" name="Nat. Commun.">
        <title>Thousands of microbial genomes shed light on interconnected biogeochemical processes in an aquifer system.</title>
        <authorList>
            <person name="Anantharaman K."/>
            <person name="Brown C.T."/>
            <person name="Hug L.A."/>
            <person name="Sharon I."/>
            <person name="Castelle C.J."/>
            <person name="Probst A.J."/>
            <person name="Thomas B.C."/>
            <person name="Singh A."/>
            <person name="Wilkins M.J."/>
            <person name="Karaoz U."/>
            <person name="Brodie E.L."/>
            <person name="Williams K.H."/>
            <person name="Hubbard S.S."/>
            <person name="Banfield J.F."/>
        </authorList>
    </citation>
    <scope>NUCLEOTIDE SEQUENCE [LARGE SCALE GENOMIC DNA]</scope>
</reference>
<comment type="caution">
    <text evidence="1">The sequence shown here is derived from an EMBL/GenBank/DDBJ whole genome shotgun (WGS) entry which is preliminary data.</text>
</comment>
<name>A0A1F6H075_9PROT</name>
<protein>
    <submittedName>
        <fullName evidence="1">Uncharacterized protein</fullName>
    </submittedName>
</protein>
<organism evidence="1 2">
    <name type="scientific">Candidatus Lambdaproteobacteria bacterium RIFOXYD2_FULL_56_26</name>
    <dbReference type="NCBI Taxonomy" id="1817773"/>
    <lineage>
        <taxon>Bacteria</taxon>
        <taxon>Pseudomonadati</taxon>
        <taxon>Pseudomonadota</taxon>
        <taxon>Candidatus Lambdaproteobacteria</taxon>
    </lineage>
</organism>
<sequence>MKHFFEAQRRLEEADRALLLSRAKKELKERPLPIGEMETACELVVFNGANTNEYVPAGLESLIVPKSLAVGKEVDGKTKLEMIKALKANEEKVLAYILGNIANKEVVSYFELPFQLDRDFNFPPFVLTHMSDDDLLGYLSAFLTHPNGKNRRVDFYEENKPEPWKSILKPEEFGNLERGKRPPAILDKPFFSDIHLKLTQGGVDKEMQFPIGKLRTALGYFSKKKDSSGMLSQTKHSLFLGWKDIAGLKIASAQSRYFLGVSVGGEFIGTGQFVTANISAKVYKPEEIDFFRVRVGNQTLDLTPAEITEIEVNLDTQQIFFTRGVGSKDYHIARVQRLKLWREEETAVIHKVVPFNRGESNFVLAEQFLAARYVEYEKARLLRRSGLELEMLKERKVVAGDLSAQLVLSALNTLQVLPLSSPCVGFDPLDLKNPGKMEEDFGKLHQTIQELFTQILDLSQSPNFTRHDFDRLTKNTRAYLGLKNPKEATPSVLEGMVTELGDLTKYMDDFFKLNLHNRFQDDLQVDQEMGTDQVEDSDLLAKDEEEFRLDPASRDFISGNFHFFKKRELVQRARLLCEKMYFYLKNIRELALNPDFHPDLVVFTKRKDLITHYQNTAYPAFCLNGVLNTEIFLSESEEEELLFIQFMRGFTQKVNEKAKELNQSFHHQYKHTLAELTYLADEQKHHLAQELSFLEDPANKEQAYVVLLEKIKGIFLAQLAGKQKNIDQLSEEQAEIQTRHDQGHQRLEQLLGRSLTPEGLEAFLVQLTGELEALRKAILEAHKPKKLQVVNIYNPFSRAHGFAFQYFDKVLGYTSLFQKALWVRQRQKMFEQVKAFAGELADMPAERLELQVKKLSAVVAQDQPQTQEQAKERVLALSKELKAQLTELRNISIKGMFQDPEKERGNLFAFMKYYQAETERLIALAGQQNKVTARLGELENELFKAQNDWIEARVQFDYNKFRLKAAQTLLQDPTSLPKLQELLTSKEEVPKEIRQELNELRAKLNEAQTAFKEALRPERQLKVLNYVELLEEAAKREEINELAKEMVNWRQGLKAIGQEIAGEKAELAYLASQEGNLEKVAMSKALPSTRILLKTQYIPLLERETKMLSRANQFLGEVISKEKALKTALVDGFFRKRHAFPQFVLGAVILETTKPTKSHTEKNIAAAYSLLVEKYPVGCTPALVYEERAGLGKAESKGIETIKGRINRIWNGELSERVLYLPAVTLFEEALELCRYKEELCMKEPKPRKSKNSLVLVYVGKLPTHKLRDDAALREQYHLAIMSNVFVDVDGVEIYDNRESIFEALIDQTFGATAEQISLQVVNQFFHGK</sequence>
<dbReference type="Proteomes" id="UP000177583">
    <property type="component" value="Unassembled WGS sequence"/>
</dbReference>